<dbReference type="InterPro" id="IPR002586">
    <property type="entry name" value="CobQ/CobB/MinD/ParA_Nub-bd_dom"/>
</dbReference>
<evidence type="ECO:0000256" key="2">
    <source>
        <dbReference type="ARBA" id="ARBA00006205"/>
    </source>
</evidence>
<comment type="similarity">
    <text evidence="2 7">Belongs to the CobB/CobQ family. CobQ subfamily.</text>
</comment>
<dbReference type="RefSeq" id="WP_103991361.1">
    <property type="nucleotide sequence ID" value="NZ_CP031311.1"/>
</dbReference>
<evidence type="ECO:0000259" key="9">
    <source>
        <dbReference type="Pfam" id="PF01656"/>
    </source>
</evidence>
<dbReference type="PANTHER" id="PTHR21343">
    <property type="entry name" value="DETHIOBIOTIN SYNTHETASE"/>
    <property type="match status" value="1"/>
</dbReference>
<dbReference type="CDD" id="cd01750">
    <property type="entry name" value="GATase1_CobQ"/>
    <property type="match status" value="1"/>
</dbReference>
<evidence type="ECO:0000313" key="11">
    <source>
        <dbReference type="EMBL" id="QCC48438.1"/>
    </source>
</evidence>
<dbReference type="GeneID" id="39858950"/>
<reference evidence="11 14" key="2">
    <citation type="journal article" date="2019" name="Nat. Commun.">
        <title>A new type of DNA phosphorothioation-based antiviral system in archaea.</title>
        <authorList>
            <person name="Xiong L."/>
            <person name="Liu S."/>
            <person name="Chen S."/>
            <person name="Xiao Y."/>
            <person name="Zhu B."/>
            <person name="Gao Y."/>
            <person name="Zhang Y."/>
            <person name="Chen B."/>
            <person name="Luo J."/>
            <person name="Deng Z."/>
            <person name="Chen X."/>
            <person name="Wang L."/>
            <person name="Chen S."/>
        </authorList>
    </citation>
    <scope>NUCLEOTIDE SEQUENCE [LARGE SCALE GENOMIC DNA]</scope>
    <source>
        <strain evidence="11 14">CGMCC 1.10331</strain>
    </source>
</reference>
<comment type="function">
    <text evidence="6 7">Catalyzes amidations at positions B, D, E, and G on adenosylcobyrinic A,C-diamide. NH(2) groups are provided by glutamine, and one molecule of ATP is hydrogenolyzed for each amidation.</text>
</comment>
<dbReference type="GO" id="GO:0003824">
    <property type="term" value="F:catalytic activity"/>
    <property type="evidence" value="ECO:0007669"/>
    <property type="project" value="InterPro"/>
</dbReference>
<dbReference type="GO" id="GO:0009236">
    <property type="term" value="P:cobalamin biosynthetic process"/>
    <property type="evidence" value="ECO:0007669"/>
    <property type="project" value="UniProtKB-UniRule"/>
</dbReference>
<feature type="domain" description="CobB/CobQ-like glutamine amidotransferase" evidence="10">
    <location>
        <begin position="405"/>
        <end position="526"/>
    </location>
</feature>
<gene>
    <name evidence="7" type="primary">cobQ</name>
    <name evidence="11" type="ORF">DV707_12615</name>
    <name evidence="12" type="ORF">SAMN04488133_1609</name>
</gene>
<name>A0A1H5YID2_9EURY</name>
<evidence type="ECO:0000256" key="8">
    <source>
        <dbReference type="SAM" id="MobiDB-lite"/>
    </source>
</evidence>
<dbReference type="PANTHER" id="PTHR21343:SF1">
    <property type="entry name" value="COBYRIC ACID SYNTHASE"/>
    <property type="match status" value="1"/>
</dbReference>
<dbReference type="Pfam" id="PF07685">
    <property type="entry name" value="GATase_3"/>
    <property type="match status" value="2"/>
</dbReference>
<dbReference type="Gene3D" id="3.40.50.300">
    <property type="entry name" value="P-loop containing nucleotide triphosphate hydrolases"/>
    <property type="match status" value="1"/>
</dbReference>
<dbReference type="GO" id="GO:0015420">
    <property type="term" value="F:ABC-type vitamin B12 transporter activity"/>
    <property type="evidence" value="ECO:0007669"/>
    <property type="project" value="UniProtKB-UniRule"/>
</dbReference>
<feature type="domain" description="CobQ/CobB/MinD/ParA nucleotide binding" evidence="9">
    <location>
        <begin position="6"/>
        <end position="248"/>
    </location>
</feature>
<dbReference type="AlphaFoldDB" id="A0A1H5YID2"/>
<dbReference type="Proteomes" id="UP000296733">
    <property type="component" value="Chromosome"/>
</dbReference>
<dbReference type="InterPro" id="IPR029062">
    <property type="entry name" value="Class_I_gatase-like"/>
</dbReference>
<dbReference type="SUPFAM" id="SSF52540">
    <property type="entry name" value="P-loop containing nucleoside triphosphate hydrolases"/>
    <property type="match status" value="1"/>
</dbReference>
<evidence type="ECO:0000313" key="14">
    <source>
        <dbReference type="Proteomes" id="UP000296733"/>
    </source>
</evidence>
<dbReference type="InterPro" id="IPR004459">
    <property type="entry name" value="CobQ_synth"/>
</dbReference>
<dbReference type="PROSITE" id="PS51274">
    <property type="entry name" value="GATASE_COBBQ"/>
    <property type="match status" value="1"/>
</dbReference>
<feature type="active site" description="Nucleophile" evidence="7">
    <location>
        <position position="357"/>
    </location>
</feature>
<reference evidence="12 13" key="1">
    <citation type="submission" date="2016-10" db="EMBL/GenBank/DDBJ databases">
        <authorList>
            <person name="de Groot N.N."/>
        </authorList>
    </citation>
    <scope>NUCLEOTIDE SEQUENCE [LARGE SCALE GENOMIC DNA]</scope>
    <source>
        <strain evidence="12 13">CGMCC 1.10331</strain>
    </source>
</reference>
<dbReference type="Pfam" id="PF01656">
    <property type="entry name" value="CbiA"/>
    <property type="match status" value="1"/>
</dbReference>
<dbReference type="InterPro" id="IPR033949">
    <property type="entry name" value="CobQ_GATase1"/>
</dbReference>
<feature type="region of interest" description="Disordered" evidence="8">
    <location>
        <begin position="458"/>
        <end position="500"/>
    </location>
</feature>
<dbReference type="SUPFAM" id="SSF52317">
    <property type="entry name" value="Class I glutamine amidotransferase-like"/>
    <property type="match status" value="1"/>
</dbReference>
<evidence type="ECO:0000313" key="12">
    <source>
        <dbReference type="EMBL" id="SEG23883.1"/>
    </source>
</evidence>
<dbReference type="OrthoDB" id="53136at2157"/>
<dbReference type="Proteomes" id="UP000236740">
    <property type="component" value="Unassembled WGS sequence"/>
</dbReference>
<dbReference type="InterPro" id="IPR027417">
    <property type="entry name" value="P-loop_NTPase"/>
</dbReference>
<dbReference type="NCBIfam" id="NF001989">
    <property type="entry name" value="PRK00784.1"/>
    <property type="match status" value="1"/>
</dbReference>
<evidence type="ECO:0000256" key="7">
    <source>
        <dbReference type="HAMAP-Rule" id="MF_00028"/>
    </source>
</evidence>
<evidence type="ECO:0000256" key="5">
    <source>
        <dbReference type="ARBA" id="ARBA00022962"/>
    </source>
</evidence>
<evidence type="ECO:0000256" key="4">
    <source>
        <dbReference type="ARBA" id="ARBA00022573"/>
    </source>
</evidence>
<keyword evidence="5 7" id="KW-0315">Glutamine amidotransferase</keyword>
<sequence length="586" mass="60953">MPAETILVAGTASHVGKSTVVAGLCRRLADAGVDVAPFKAQNMSNEARAVVRPGAVRGGDGEAPDSDDSAFGEIGVSQSVQARAAGVRPTTDHNPVLLKPRGEGESQLVVDGVALGHYAAGDYYAEHWEDARDAAAAAHARLAADHDVVVAEGAGSIAEINFHDRDLANVETARFADARILLVADIERGGVFASILGTLELLPEDVRERVAGVAITKFRGDRSLLEPGVDEIESRTGVPVLAVLPYDDPGLPEEDSVSLPAAGEREVRGTDDGVSEDRAVTVAVPRLPRASNTADVDPLLDVPGVRVAFVPPDGALSDADAVVLTGTKNTADDLRAIREAGLHERLREFDGPVVGLCGGYQLLGERLVAADLEAAGGDAEGEIADNATRDVASGDAACDAPEPDAGTTVPGIGLLPVETAFSRRKRVAPVEWTLDGAGPLASATGTVEGYEIHAGETRTVETGESETRTTEVRTAETRTSETGGPEPNPPPVRFPFASDGRDPVTLGAARGDVFGTYLHGLFENDAAREAFLDSVFERAGVSRPVDEADVDGGESDPYRNAADLVEAIPLDALCPETDAVRTDADG</sequence>
<organism evidence="12 13">
    <name type="scientific">Halobellus limi</name>
    <dbReference type="NCBI Taxonomy" id="699433"/>
    <lineage>
        <taxon>Archaea</taxon>
        <taxon>Methanobacteriati</taxon>
        <taxon>Methanobacteriota</taxon>
        <taxon>Stenosarchaea group</taxon>
        <taxon>Halobacteria</taxon>
        <taxon>Halobacteriales</taxon>
        <taxon>Haloferacaceae</taxon>
        <taxon>Halobellus</taxon>
    </lineage>
</organism>
<evidence type="ECO:0000256" key="3">
    <source>
        <dbReference type="ARBA" id="ARBA00014921"/>
    </source>
</evidence>
<proteinExistence type="inferred from homology"/>
<feature type="compositionally biased region" description="Basic and acidic residues" evidence="8">
    <location>
        <begin position="458"/>
        <end position="479"/>
    </location>
</feature>
<dbReference type="KEGG" id="hlm:DV707_12615"/>
<dbReference type="EMBL" id="CP031311">
    <property type="protein sequence ID" value="QCC48438.1"/>
    <property type="molecule type" value="Genomic_DNA"/>
</dbReference>
<evidence type="ECO:0000256" key="1">
    <source>
        <dbReference type="ARBA" id="ARBA00004953"/>
    </source>
</evidence>
<dbReference type="InterPro" id="IPR011698">
    <property type="entry name" value="GATase_3"/>
</dbReference>
<evidence type="ECO:0000256" key="6">
    <source>
        <dbReference type="ARBA" id="ARBA00025166"/>
    </source>
</evidence>
<evidence type="ECO:0000313" key="13">
    <source>
        <dbReference type="Proteomes" id="UP000236740"/>
    </source>
</evidence>
<dbReference type="HAMAP" id="MF_00028">
    <property type="entry name" value="CobQ"/>
    <property type="match status" value="1"/>
</dbReference>
<evidence type="ECO:0000259" key="10">
    <source>
        <dbReference type="Pfam" id="PF07685"/>
    </source>
</evidence>
<keyword evidence="4 7" id="KW-0169">Cobalamin biosynthesis</keyword>
<dbReference type="EMBL" id="FNVN01000002">
    <property type="protein sequence ID" value="SEG23883.1"/>
    <property type="molecule type" value="Genomic_DNA"/>
</dbReference>
<dbReference type="NCBIfam" id="TIGR00313">
    <property type="entry name" value="cobQ"/>
    <property type="match status" value="1"/>
</dbReference>
<protein>
    <recommendedName>
        <fullName evidence="3 7">Probable cobyric acid synthase</fullName>
    </recommendedName>
</protein>
<keyword evidence="13" id="KW-1185">Reference proteome</keyword>
<feature type="active site" evidence="7">
    <location>
        <position position="519"/>
    </location>
</feature>
<accession>A0A1H5YID2</accession>
<comment type="pathway">
    <text evidence="1 7">Cofactor biosynthesis; adenosylcobalamin biosynthesis.</text>
</comment>
<feature type="domain" description="CobB/CobQ-like glutamine amidotransferase" evidence="10">
    <location>
        <begin position="281"/>
        <end position="373"/>
    </location>
</feature>
<dbReference type="Gene3D" id="3.40.50.880">
    <property type="match status" value="1"/>
</dbReference>
<dbReference type="UniPathway" id="UPA00148"/>